<reference evidence="4 5" key="1">
    <citation type="journal article" date="2023" name="Elife">
        <title>Identification of key yeast species and microbe-microbe interactions impacting larval growth of Drosophila in the wild.</title>
        <authorList>
            <person name="Mure A."/>
            <person name="Sugiura Y."/>
            <person name="Maeda R."/>
            <person name="Honda K."/>
            <person name="Sakurai N."/>
            <person name="Takahashi Y."/>
            <person name="Watada M."/>
            <person name="Katoh T."/>
            <person name="Gotoh A."/>
            <person name="Gotoh Y."/>
            <person name="Taniguchi I."/>
            <person name="Nakamura K."/>
            <person name="Hayashi T."/>
            <person name="Katayama T."/>
            <person name="Uemura T."/>
            <person name="Hattori Y."/>
        </authorList>
    </citation>
    <scope>NUCLEOTIDE SEQUENCE [LARGE SCALE GENOMIC DNA]</scope>
    <source>
        <strain evidence="4 5">SB-73</strain>
    </source>
</reference>
<sequence>MDILREWTPAGLEEPSNVCRNSSTPVVVDLGTAQTRFGLASSSKPEHVFLSKAARFRDRKSGEQRQVVGNDVLLDQFARNNARSPFDGPLLVNWDAAEGVLDYGFELMGYTASQSAPGPAPVAVSEPLLAPALPRRTLQELLFEGYNVPALAFGADVLGAANFNFNSKSNSKTNSKTKFDSENFLLVHLGNETTTIVPVLNGVPQLDAARRIGWGGRLAAEYLHELLVLKYPTFPTPVNVYQVREMMHSHCFVAKDYKQFAREVMDLDFLAKHERIIQSPPAEQPKIDVQKLERQMERRKESGKRLQEQAAAARAQKLLAQEEELLAIRNLESRLLHELESKEDAEIEARAAGFIDLADVHRTAQRLETQLRRAKGESVEEKPPSTPLLDIDDSELTEEQIQQKKKQRLLRASYDARQRAKAAKQAENEALAAADAEEAAWRERDLRGWADAKKEQLQDVMAQISEREKQKEKADPRSRFRDTLMLQPPSKRKADTEDEVIARMVEGADDEDGNEEKQPLDLDMESARLKGLLLEFDPEFSVDELEPKVDWRGSIVHKFLWGAHAYDAENVEQQYQLNLNVERCRVYEPLFDPSMVGLDQAGLGEVCAFLLKQFPSLASSVRLSGGFARMQGLPERLTAELRAALPTTVAVSTSVSAEPELDAWRGIAEWAQNADCYVSRSEYNEKGSEYMKEHKWGNPL</sequence>
<gene>
    <name evidence="4" type="ORF">DASB73_034910</name>
</gene>
<organism evidence="4 5">
    <name type="scientific">Starmerella bacillaris</name>
    <name type="common">Yeast</name>
    <name type="synonym">Candida zemplinina</name>
    <dbReference type="NCBI Taxonomy" id="1247836"/>
    <lineage>
        <taxon>Eukaryota</taxon>
        <taxon>Fungi</taxon>
        <taxon>Dikarya</taxon>
        <taxon>Ascomycota</taxon>
        <taxon>Saccharomycotina</taxon>
        <taxon>Dipodascomycetes</taxon>
        <taxon>Dipodascales</taxon>
        <taxon>Trichomonascaceae</taxon>
        <taxon>Starmerella</taxon>
    </lineage>
</organism>
<protein>
    <submittedName>
        <fullName evidence="4">Arp5 protein</fullName>
    </submittedName>
</protein>
<keyword evidence="2" id="KW-0175">Coiled coil</keyword>
<comment type="caution">
    <text evidence="4">The sequence shown here is derived from an EMBL/GenBank/DDBJ whole genome shotgun (WGS) entry which is preliminary data.</text>
</comment>
<accession>A0AAV5RP57</accession>
<comment type="similarity">
    <text evidence="1">Belongs to the actin family.</text>
</comment>
<dbReference type="Proteomes" id="UP001362899">
    <property type="component" value="Unassembled WGS sequence"/>
</dbReference>
<feature type="compositionally biased region" description="Basic and acidic residues" evidence="3">
    <location>
        <begin position="465"/>
        <end position="482"/>
    </location>
</feature>
<dbReference type="EMBL" id="BTGC01000008">
    <property type="protein sequence ID" value="GMM52528.1"/>
    <property type="molecule type" value="Genomic_DNA"/>
</dbReference>
<keyword evidence="5" id="KW-1185">Reference proteome</keyword>
<evidence type="ECO:0000313" key="5">
    <source>
        <dbReference type="Proteomes" id="UP001362899"/>
    </source>
</evidence>
<feature type="coiled-coil region" evidence="2">
    <location>
        <begin position="289"/>
        <end position="377"/>
    </location>
</feature>
<dbReference type="InterPro" id="IPR004000">
    <property type="entry name" value="Actin"/>
</dbReference>
<dbReference type="AlphaFoldDB" id="A0AAV5RP57"/>
<evidence type="ECO:0000313" key="4">
    <source>
        <dbReference type="EMBL" id="GMM52528.1"/>
    </source>
</evidence>
<feature type="region of interest" description="Disordered" evidence="3">
    <location>
        <begin position="465"/>
        <end position="497"/>
    </location>
</feature>
<dbReference type="SMART" id="SM00268">
    <property type="entry name" value="ACTIN"/>
    <property type="match status" value="1"/>
</dbReference>
<evidence type="ECO:0000256" key="1">
    <source>
        <dbReference type="RuleBase" id="RU000487"/>
    </source>
</evidence>
<evidence type="ECO:0000256" key="2">
    <source>
        <dbReference type="SAM" id="Coils"/>
    </source>
</evidence>
<dbReference type="PANTHER" id="PTHR11937">
    <property type="entry name" value="ACTIN"/>
    <property type="match status" value="1"/>
</dbReference>
<dbReference type="SUPFAM" id="SSF53067">
    <property type="entry name" value="Actin-like ATPase domain"/>
    <property type="match status" value="2"/>
</dbReference>
<evidence type="ECO:0000256" key="3">
    <source>
        <dbReference type="SAM" id="MobiDB-lite"/>
    </source>
</evidence>
<name>A0AAV5RP57_STABA</name>
<dbReference type="Gene3D" id="3.30.420.40">
    <property type="match status" value="2"/>
</dbReference>
<proteinExistence type="inferred from homology"/>
<dbReference type="InterPro" id="IPR043129">
    <property type="entry name" value="ATPase_NBD"/>
</dbReference>
<dbReference type="Pfam" id="PF00022">
    <property type="entry name" value="Actin"/>
    <property type="match status" value="2"/>
</dbReference>